<comment type="caution">
    <text evidence="17">The sequence shown here is derived from an EMBL/GenBank/DDBJ whole genome shotgun (WGS) entry which is preliminary data.</text>
</comment>
<evidence type="ECO:0000256" key="9">
    <source>
        <dbReference type="ARBA" id="ARBA00050930"/>
    </source>
</evidence>
<proteinExistence type="inferred from homology"/>
<evidence type="ECO:0000256" key="15">
    <source>
        <dbReference type="RuleBase" id="RU000461"/>
    </source>
</evidence>
<comment type="pathway">
    <text evidence="8">Flavonoid metabolism.</text>
</comment>
<reference evidence="17 18" key="1">
    <citation type="submission" date="2024-12" db="EMBL/GenBank/DDBJ databases">
        <title>The unique morphological basis and parallel evolutionary history of personate flowers in Penstemon.</title>
        <authorList>
            <person name="Depatie T.H."/>
            <person name="Wessinger C.A."/>
        </authorList>
    </citation>
    <scope>NUCLEOTIDE SEQUENCE [LARGE SCALE GENOMIC DNA]</scope>
    <source>
        <strain evidence="17">WTNN_2</strain>
        <tissue evidence="17">Leaf</tissue>
    </source>
</reference>
<dbReference type="PANTHER" id="PTHR47947">
    <property type="entry name" value="CYTOCHROME P450 82C3-RELATED"/>
    <property type="match status" value="1"/>
</dbReference>
<feature type="transmembrane region" description="Helical" evidence="16">
    <location>
        <begin position="6"/>
        <end position="25"/>
    </location>
</feature>
<evidence type="ECO:0000256" key="6">
    <source>
        <dbReference type="ARBA" id="ARBA00023004"/>
    </source>
</evidence>
<evidence type="ECO:0000256" key="3">
    <source>
        <dbReference type="ARBA" id="ARBA00022617"/>
    </source>
</evidence>
<gene>
    <name evidence="17" type="ORF">ACJIZ3_019824</name>
</gene>
<comment type="catalytic activity">
    <reaction evidence="12">
        <text>apigenin 4',7-dimethyl ether + reduced [NADPH--hemoprotein reductase] + O2 = ladanein + oxidized [NADPH--hemoprotein reductase] + H2O + H(+)</text>
        <dbReference type="Rhea" id="RHEA:73435"/>
        <dbReference type="Rhea" id="RHEA-COMP:11964"/>
        <dbReference type="Rhea" id="RHEA-COMP:11965"/>
        <dbReference type="ChEBI" id="CHEBI:2769"/>
        <dbReference type="ChEBI" id="CHEBI:15377"/>
        <dbReference type="ChEBI" id="CHEBI:15378"/>
        <dbReference type="ChEBI" id="CHEBI:15379"/>
        <dbReference type="ChEBI" id="CHEBI:57618"/>
        <dbReference type="ChEBI" id="CHEBI:58210"/>
        <dbReference type="ChEBI" id="CHEBI:192702"/>
    </reaction>
    <physiologicalReaction direction="left-to-right" evidence="12">
        <dbReference type="Rhea" id="RHEA:73436"/>
    </physiologicalReaction>
</comment>
<evidence type="ECO:0000256" key="5">
    <source>
        <dbReference type="ARBA" id="ARBA00023002"/>
    </source>
</evidence>
<name>A0ABD3T3U3_9LAMI</name>
<evidence type="ECO:0000256" key="7">
    <source>
        <dbReference type="ARBA" id="ARBA00023033"/>
    </source>
</evidence>
<dbReference type="InterPro" id="IPR017972">
    <property type="entry name" value="Cyt_P450_CS"/>
</dbReference>
<dbReference type="SUPFAM" id="SSF48264">
    <property type="entry name" value="Cytochrome P450"/>
    <property type="match status" value="1"/>
</dbReference>
<comment type="similarity">
    <text evidence="15">Belongs to the cytochrome P450 family.</text>
</comment>
<dbReference type="AlphaFoldDB" id="A0ABD3T3U3"/>
<organism evidence="17 18">
    <name type="scientific">Penstemon smallii</name>
    <dbReference type="NCBI Taxonomy" id="265156"/>
    <lineage>
        <taxon>Eukaryota</taxon>
        <taxon>Viridiplantae</taxon>
        <taxon>Streptophyta</taxon>
        <taxon>Embryophyta</taxon>
        <taxon>Tracheophyta</taxon>
        <taxon>Spermatophyta</taxon>
        <taxon>Magnoliopsida</taxon>
        <taxon>eudicotyledons</taxon>
        <taxon>Gunneridae</taxon>
        <taxon>Pentapetalae</taxon>
        <taxon>asterids</taxon>
        <taxon>lamiids</taxon>
        <taxon>Lamiales</taxon>
        <taxon>Plantaginaceae</taxon>
        <taxon>Cheloneae</taxon>
        <taxon>Penstemon</taxon>
    </lineage>
</organism>
<dbReference type="PRINTS" id="PR00385">
    <property type="entry name" value="P450"/>
</dbReference>
<sequence>MEEYSLTVAILLLTMIFSFLVYYYYMLSSKSTKHKLLSPPEAGGAWPLTGHLHLMGGGSSSKLPHVNLAHMADKYGPIFTIRLGIHRALIVSNFELAKEIFTRYDVAVSSRPKLKAAKHLGYNFAMFAFSPYGPYWRELRKVVSLELLSSRRIELLRDIRVSEISQSINELYKLWEEKKDGSGRVSVEMKQWFGDLNLNVILRMVAGKRFFDASDDQKEARRCRVVMREFFYLAGLFVAADAMPFLGWLDLGGYEKKMKETAKELDELIENWLEEHKKNNEFLDNSSKPKDFIDIMLSAVETANLKGQFDPDTIIKSTCSNLIVGGSDTTSVMLVWALSLLLNNPHVLKRAQQELDIQIGKERRVNESDLNNLVYLDQAIIKETLRLYPAAPLGSTREFSQDCTIGGHHVAKGTWLIVNLYKLQRDPRAWPDDPLEFKPERFLTTHKSTDLKGQDFELIPFGAGRRICPGANLGLQMLQLVLANLLQGFEISTKDNELVDMTESAGLTKSKATPLDVLLAPRLSPNLY</sequence>
<feature type="transmembrane region" description="Helical" evidence="16">
    <location>
        <begin position="230"/>
        <end position="249"/>
    </location>
</feature>
<keyword evidence="16" id="KW-0472">Membrane</keyword>
<evidence type="ECO:0000256" key="2">
    <source>
        <dbReference type="ARBA" id="ARBA00004167"/>
    </source>
</evidence>
<keyword evidence="6 14" id="KW-0408">Iron</keyword>
<dbReference type="PANTHER" id="PTHR47947:SF39">
    <property type="entry name" value="CYTOCHROME P450"/>
    <property type="match status" value="1"/>
</dbReference>
<comment type="subcellular location">
    <subcellularLocation>
        <location evidence="2">Membrane</location>
        <topology evidence="2">Single-pass membrane protein</topology>
    </subcellularLocation>
</comment>
<keyword evidence="5 15" id="KW-0560">Oxidoreductase</keyword>
<dbReference type="InterPro" id="IPR001128">
    <property type="entry name" value="Cyt_P450"/>
</dbReference>
<feature type="binding site" description="axial binding residue" evidence="14">
    <location>
        <position position="468"/>
    </location>
    <ligand>
        <name>heme</name>
        <dbReference type="ChEBI" id="CHEBI:30413"/>
    </ligand>
    <ligandPart>
        <name>Fe</name>
        <dbReference type="ChEBI" id="CHEBI:18248"/>
    </ligandPart>
</feature>
<evidence type="ECO:0000256" key="12">
    <source>
        <dbReference type="ARBA" id="ARBA00052216"/>
    </source>
</evidence>
<evidence type="ECO:0000313" key="17">
    <source>
        <dbReference type="EMBL" id="KAL3831022.1"/>
    </source>
</evidence>
<accession>A0ABD3T3U3</accession>
<dbReference type="GO" id="GO:0046872">
    <property type="term" value="F:metal ion binding"/>
    <property type="evidence" value="ECO:0007669"/>
    <property type="project" value="UniProtKB-KW"/>
</dbReference>
<dbReference type="InterPro" id="IPR050651">
    <property type="entry name" value="Plant_Cytochrome_P450_Monoox"/>
</dbReference>
<keyword evidence="7 15" id="KW-0503">Monooxygenase</keyword>
<comment type="catalytic activity">
    <reaction evidence="11">
        <text>(2S)-naringenin 4',7-dimethyl ether + reduced [NADPH--hemoprotein reductase] + O2 = (2S)-carthamidin-4',7-dimethyl ether + oxidized [NADPH--hemoprotein reductase] + H2O + H(+)</text>
        <dbReference type="Rhea" id="RHEA:73439"/>
        <dbReference type="Rhea" id="RHEA-COMP:11964"/>
        <dbReference type="Rhea" id="RHEA-COMP:11965"/>
        <dbReference type="ChEBI" id="CHEBI:15377"/>
        <dbReference type="ChEBI" id="CHEBI:15378"/>
        <dbReference type="ChEBI" id="CHEBI:15379"/>
        <dbReference type="ChEBI" id="CHEBI:57618"/>
        <dbReference type="ChEBI" id="CHEBI:58210"/>
        <dbReference type="ChEBI" id="CHEBI:192816"/>
        <dbReference type="ChEBI" id="CHEBI:192817"/>
    </reaction>
    <physiologicalReaction direction="left-to-right" evidence="11">
        <dbReference type="Rhea" id="RHEA:73440"/>
    </physiologicalReaction>
</comment>
<comment type="cofactor">
    <cofactor evidence="1 14">
        <name>heme</name>
        <dbReference type="ChEBI" id="CHEBI:30413"/>
    </cofactor>
</comment>
<dbReference type="GO" id="GO:0016020">
    <property type="term" value="C:membrane"/>
    <property type="evidence" value="ECO:0007669"/>
    <property type="project" value="UniProtKB-SubCell"/>
</dbReference>
<comment type="catalytic activity">
    <reaction evidence="10">
        <text>genkwanin + reduced [NADPH--hemoprotein reductase] + O2 = scutellarein 7-methyl ether + oxidized [NADPH--hemoprotein reductase] + H2O</text>
        <dbReference type="Rhea" id="RHEA:73427"/>
        <dbReference type="Rhea" id="RHEA-COMP:11964"/>
        <dbReference type="Rhea" id="RHEA-COMP:11965"/>
        <dbReference type="ChEBI" id="CHEBI:15377"/>
        <dbReference type="ChEBI" id="CHEBI:15379"/>
        <dbReference type="ChEBI" id="CHEBI:57618"/>
        <dbReference type="ChEBI" id="CHEBI:58210"/>
        <dbReference type="ChEBI" id="CHEBI:192700"/>
        <dbReference type="ChEBI" id="CHEBI:192701"/>
    </reaction>
    <physiologicalReaction direction="left-to-right" evidence="10">
        <dbReference type="Rhea" id="RHEA:73428"/>
    </physiologicalReaction>
</comment>
<dbReference type="Proteomes" id="UP001634393">
    <property type="component" value="Unassembled WGS sequence"/>
</dbReference>
<dbReference type="PROSITE" id="PS00086">
    <property type="entry name" value="CYTOCHROME_P450"/>
    <property type="match status" value="1"/>
</dbReference>
<keyword evidence="16" id="KW-1133">Transmembrane helix</keyword>
<keyword evidence="16" id="KW-0812">Transmembrane</keyword>
<evidence type="ECO:0000256" key="8">
    <source>
        <dbReference type="ARBA" id="ARBA00034479"/>
    </source>
</evidence>
<dbReference type="FunFam" id="1.10.630.10:FF:000026">
    <property type="entry name" value="Cytochrome P450 82C4"/>
    <property type="match status" value="1"/>
</dbReference>
<keyword evidence="3 14" id="KW-0349">Heme</keyword>
<dbReference type="EMBL" id="JBJXBP010000005">
    <property type="protein sequence ID" value="KAL3831022.1"/>
    <property type="molecule type" value="Genomic_DNA"/>
</dbReference>
<dbReference type="GO" id="GO:0004497">
    <property type="term" value="F:monooxygenase activity"/>
    <property type="evidence" value="ECO:0007669"/>
    <property type="project" value="UniProtKB-KW"/>
</dbReference>
<evidence type="ECO:0000256" key="11">
    <source>
        <dbReference type="ARBA" id="ARBA00052049"/>
    </source>
</evidence>
<dbReference type="InterPro" id="IPR036396">
    <property type="entry name" value="Cyt_P450_sf"/>
</dbReference>
<evidence type="ECO:0000256" key="16">
    <source>
        <dbReference type="SAM" id="Phobius"/>
    </source>
</evidence>
<dbReference type="InterPro" id="IPR002401">
    <property type="entry name" value="Cyt_P450_E_grp-I"/>
</dbReference>
<evidence type="ECO:0000256" key="13">
    <source>
        <dbReference type="ARBA" id="ARBA00067499"/>
    </source>
</evidence>
<evidence type="ECO:0000256" key="4">
    <source>
        <dbReference type="ARBA" id="ARBA00022723"/>
    </source>
</evidence>
<evidence type="ECO:0000256" key="14">
    <source>
        <dbReference type="PIRSR" id="PIRSR602401-1"/>
    </source>
</evidence>
<keyword evidence="18" id="KW-1185">Reference proteome</keyword>
<dbReference type="PRINTS" id="PR00463">
    <property type="entry name" value="EP450I"/>
</dbReference>
<comment type="catalytic activity">
    <reaction evidence="9">
        <text>(2S)-sakuranetin + reduced [NADPH--hemoprotein reductase] + O2 = (2S)-7-methylcarthamidin + oxidized [NADPH--hemoprotein reductase] + H2O + H(+)</text>
        <dbReference type="Rhea" id="RHEA:73431"/>
        <dbReference type="Rhea" id="RHEA-COMP:11964"/>
        <dbReference type="Rhea" id="RHEA-COMP:11965"/>
        <dbReference type="ChEBI" id="CHEBI:15377"/>
        <dbReference type="ChEBI" id="CHEBI:15378"/>
        <dbReference type="ChEBI" id="CHEBI:15379"/>
        <dbReference type="ChEBI" id="CHEBI:28927"/>
        <dbReference type="ChEBI" id="CHEBI:57618"/>
        <dbReference type="ChEBI" id="CHEBI:58210"/>
        <dbReference type="ChEBI" id="CHEBI:192815"/>
    </reaction>
    <physiologicalReaction direction="left-to-right" evidence="9">
        <dbReference type="Rhea" id="RHEA:73432"/>
    </physiologicalReaction>
</comment>
<evidence type="ECO:0000256" key="10">
    <source>
        <dbReference type="ARBA" id="ARBA00051691"/>
    </source>
</evidence>
<keyword evidence="4 14" id="KW-0479">Metal-binding</keyword>
<dbReference type="CDD" id="cd20654">
    <property type="entry name" value="CYP82"/>
    <property type="match status" value="1"/>
</dbReference>
<evidence type="ECO:0000256" key="1">
    <source>
        <dbReference type="ARBA" id="ARBA00001971"/>
    </source>
</evidence>
<evidence type="ECO:0000313" key="18">
    <source>
        <dbReference type="Proteomes" id="UP001634393"/>
    </source>
</evidence>
<dbReference type="Pfam" id="PF00067">
    <property type="entry name" value="p450"/>
    <property type="match status" value="1"/>
</dbReference>
<protein>
    <recommendedName>
        <fullName evidence="13">Flavonoid-6-hydroxylase</fullName>
    </recommendedName>
</protein>
<dbReference type="Gene3D" id="1.10.630.10">
    <property type="entry name" value="Cytochrome P450"/>
    <property type="match status" value="1"/>
</dbReference>